<evidence type="ECO:0000313" key="1">
    <source>
        <dbReference type="EMBL" id="TCN23258.1"/>
    </source>
</evidence>
<dbReference type="EMBL" id="SLVU01000022">
    <property type="protein sequence ID" value="TCN23258.1"/>
    <property type="molecule type" value="Genomic_DNA"/>
</dbReference>
<dbReference type="AlphaFoldDB" id="A0A4R2B961"/>
<proteinExistence type="predicted"/>
<organism evidence="1 2">
    <name type="scientific">Sinorhizobium americanum</name>
    <dbReference type="NCBI Taxonomy" id="194963"/>
    <lineage>
        <taxon>Bacteria</taxon>
        <taxon>Pseudomonadati</taxon>
        <taxon>Pseudomonadota</taxon>
        <taxon>Alphaproteobacteria</taxon>
        <taxon>Hyphomicrobiales</taxon>
        <taxon>Rhizobiaceae</taxon>
        <taxon>Sinorhizobium/Ensifer group</taxon>
        <taxon>Sinorhizobium</taxon>
    </lineage>
</organism>
<sequence length="43" mass="4957">MCRIKLRALSISLSKRQVQDAPVALVEERLRAYKKTQTQWIGA</sequence>
<name>A0A4R2B961_9HYPH</name>
<evidence type="ECO:0000313" key="2">
    <source>
        <dbReference type="Proteomes" id="UP000295043"/>
    </source>
</evidence>
<protein>
    <submittedName>
        <fullName evidence="1">Uncharacterized protein</fullName>
    </submittedName>
</protein>
<dbReference type="Proteomes" id="UP000295043">
    <property type="component" value="Unassembled WGS sequence"/>
</dbReference>
<comment type="caution">
    <text evidence="1">The sequence shown here is derived from an EMBL/GenBank/DDBJ whole genome shotgun (WGS) entry which is preliminary data.</text>
</comment>
<gene>
    <name evidence="1" type="ORF">EV184_12296</name>
</gene>
<reference evidence="1 2" key="1">
    <citation type="submission" date="2019-03" db="EMBL/GenBank/DDBJ databases">
        <title>Genomic Encyclopedia of Type Strains, Phase IV (KMG-V): Genome sequencing to study the core and pangenomes of soil and plant-associated prokaryotes.</title>
        <authorList>
            <person name="Whitman W."/>
        </authorList>
    </citation>
    <scope>NUCLEOTIDE SEQUENCE [LARGE SCALE GENOMIC DNA]</scope>
    <source>
        <strain evidence="1 2">23C40</strain>
    </source>
</reference>
<accession>A0A4R2B961</accession>